<protein>
    <submittedName>
        <fullName evidence="2">26093_t:CDS:1</fullName>
    </submittedName>
</protein>
<proteinExistence type="predicted"/>
<sequence>MINNRRRNFRINQRREIYFRPRTTPPRTLNRIEEIPERINNMQNLVIYSREGRELGNAIIEPDSSSNIEFVIQSTTEKEYAKTVQKKKYRVEKAEKFLVQIKKYTTNPQRSLEATEPQQISVRYNTTPINRRTDRDHLQQRQRREHR</sequence>
<dbReference type="Proteomes" id="UP000789901">
    <property type="component" value="Unassembled WGS sequence"/>
</dbReference>
<keyword evidence="3" id="KW-1185">Reference proteome</keyword>
<feature type="compositionally biased region" description="Polar residues" evidence="1">
    <location>
        <begin position="109"/>
        <end position="130"/>
    </location>
</feature>
<dbReference type="EMBL" id="CAJVQB010007273">
    <property type="protein sequence ID" value="CAG8700279.1"/>
    <property type="molecule type" value="Genomic_DNA"/>
</dbReference>
<feature type="region of interest" description="Disordered" evidence="1">
    <location>
        <begin position="109"/>
        <end position="147"/>
    </location>
</feature>
<evidence type="ECO:0000313" key="2">
    <source>
        <dbReference type="EMBL" id="CAG8700279.1"/>
    </source>
</evidence>
<evidence type="ECO:0000256" key="1">
    <source>
        <dbReference type="SAM" id="MobiDB-lite"/>
    </source>
</evidence>
<reference evidence="2 3" key="1">
    <citation type="submission" date="2021-06" db="EMBL/GenBank/DDBJ databases">
        <authorList>
            <person name="Kallberg Y."/>
            <person name="Tangrot J."/>
            <person name="Rosling A."/>
        </authorList>
    </citation>
    <scope>NUCLEOTIDE SEQUENCE [LARGE SCALE GENOMIC DNA]</scope>
    <source>
        <strain evidence="2 3">120-4 pot B 10/14</strain>
    </source>
</reference>
<organism evidence="2 3">
    <name type="scientific">Gigaspora margarita</name>
    <dbReference type="NCBI Taxonomy" id="4874"/>
    <lineage>
        <taxon>Eukaryota</taxon>
        <taxon>Fungi</taxon>
        <taxon>Fungi incertae sedis</taxon>
        <taxon>Mucoromycota</taxon>
        <taxon>Glomeromycotina</taxon>
        <taxon>Glomeromycetes</taxon>
        <taxon>Diversisporales</taxon>
        <taxon>Gigasporaceae</taxon>
        <taxon>Gigaspora</taxon>
    </lineage>
</organism>
<gene>
    <name evidence="2" type="ORF">GMARGA_LOCUS12078</name>
</gene>
<name>A0ABN7UYI7_GIGMA</name>
<evidence type="ECO:0000313" key="3">
    <source>
        <dbReference type="Proteomes" id="UP000789901"/>
    </source>
</evidence>
<accession>A0ABN7UYI7</accession>
<comment type="caution">
    <text evidence="2">The sequence shown here is derived from an EMBL/GenBank/DDBJ whole genome shotgun (WGS) entry which is preliminary data.</text>
</comment>